<name>A0A8K0UTW1_9AGAR</name>
<dbReference type="CDD" id="cd06530">
    <property type="entry name" value="S26_SPase_I"/>
    <property type="match status" value="1"/>
</dbReference>
<evidence type="ECO:0000313" key="9">
    <source>
        <dbReference type="EMBL" id="KAH8102475.1"/>
    </source>
</evidence>
<feature type="domain" description="Peptidase S26" evidence="8">
    <location>
        <begin position="117"/>
        <end position="163"/>
    </location>
</feature>
<evidence type="ECO:0000256" key="3">
    <source>
        <dbReference type="ARBA" id="ARBA00022801"/>
    </source>
</evidence>
<evidence type="ECO:0000256" key="7">
    <source>
        <dbReference type="PIRSR" id="PIRSR600223-1"/>
    </source>
</evidence>
<evidence type="ECO:0000259" key="8">
    <source>
        <dbReference type="Pfam" id="PF10502"/>
    </source>
</evidence>
<evidence type="ECO:0000313" key="10">
    <source>
        <dbReference type="Proteomes" id="UP000813824"/>
    </source>
</evidence>
<dbReference type="AlphaFoldDB" id="A0A8K0UTW1"/>
<sequence>MLNIWRTAYGKLSSKLTRPVLKKFALRSLGTFNFVCATHLFVQHVGWIHLTDGPSMMPTLAHAGEWVLESRLIDPQNLRRGDLAIYISPLDPHRLVCKRVLGLPGDIICVDPTGDTAPSAEHVVVPKGHLWFIGDNAEFSRDSRTYGPVSMGLVRGKLVAKVWPPSAFTVFQNNFNYID</sequence>
<evidence type="ECO:0000256" key="1">
    <source>
        <dbReference type="ARBA" id="ARBA00004273"/>
    </source>
</evidence>
<dbReference type="GO" id="GO:0006465">
    <property type="term" value="P:signal peptide processing"/>
    <property type="evidence" value="ECO:0007669"/>
    <property type="project" value="InterPro"/>
</dbReference>
<dbReference type="SUPFAM" id="SSF51306">
    <property type="entry name" value="LexA/Signal peptidase"/>
    <property type="match status" value="1"/>
</dbReference>
<dbReference type="OrthoDB" id="308440at2759"/>
<dbReference type="GO" id="GO:0006627">
    <property type="term" value="P:protein processing involved in protein targeting to mitochondrion"/>
    <property type="evidence" value="ECO:0007669"/>
    <property type="project" value="TreeGrafter"/>
</dbReference>
<evidence type="ECO:0000256" key="4">
    <source>
        <dbReference type="ARBA" id="ARBA00023128"/>
    </source>
</evidence>
<dbReference type="PANTHER" id="PTHR12383:SF16">
    <property type="entry name" value="MITOCHONDRIAL INNER MEMBRANE PROTEASE SUBUNIT 1"/>
    <property type="match status" value="1"/>
</dbReference>
<keyword evidence="2" id="KW-0999">Mitochondrion inner membrane</keyword>
<organism evidence="9 10">
    <name type="scientific">Cristinia sonorae</name>
    <dbReference type="NCBI Taxonomy" id="1940300"/>
    <lineage>
        <taxon>Eukaryota</taxon>
        <taxon>Fungi</taxon>
        <taxon>Dikarya</taxon>
        <taxon>Basidiomycota</taxon>
        <taxon>Agaricomycotina</taxon>
        <taxon>Agaricomycetes</taxon>
        <taxon>Agaricomycetidae</taxon>
        <taxon>Agaricales</taxon>
        <taxon>Pleurotineae</taxon>
        <taxon>Stephanosporaceae</taxon>
        <taxon>Cristinia</taxon>
    </lineage>
</organism>
<dbReference type="PRINTS" id="PR00727">
    <property type="entry name" value="LEADERPTASE"/>
</dbReference>
<accession>A0A8K0UTW1</accession>
<reference evidence="9" key="1">
    <citation type="journal article" date="2021" name="New Phytol.">
        <title>Evolutionary innovations through gain and loss of genes in the ectomycorrhizal Boletales.</title>
        <authorList>
            <person name="Wu G."/>
            <person name="Miyauchi S."/>
            <person name="Morin E."/>
            <person name="Kuo A."/>
            <person name="Drula E."/>
            <person name="Varga T."/>
            <person name="Kohler A."/>
            <person name="Feng B."/>
            <person name="Cao Y."/>
            <person name="Lipzen A."/>
            <person name="Daum C."/>
            <person name="Hundley H."/>
            <person name="Pangilinan J."/>
            <person name="Johnson J."/>
            <person name="Barry K."/>
            <person name="LaButti K."/>
            <person name="Ng V."/>
            <person name="Ahrendt S."/>
            <person name="Min B."/>
            <person name="Choi I.G."/>
            <person name="Park H."/>
            <person name="Plett J.M."/>
            <person name="Magnuson J."/>
            <person name="Spatafora J.W."/>
            <person name="Nagy L.G."/>
            <person name="Henrissat B."/>
            <person name="Grigoriev I.V."/>
            <person name="Yang Z.L."/>
            <person name="Xu J."/>
            <person name="Martin F.M."/>
        </authorList>
    </citation>
    <scope>NUCLEOTIDE SEQUENCE</scope>
    <source>
        <strain evidence="9">KKN 215</strain>
    </source>
</reference>
<dbReference type="InterPro" id="IPR052064">
    <property type="entry name" value="Mito_IMP1_subunit"/>
</dbReference>
<dbReference type="Gene3D" id="2.10.109.10">
    <property type="entry name" value="Umud Fragment, subunit A"/>
    <property type="match status" value="1"/>
</dbReference>
<dbReference type="Proteomes" id="UP000813824">
    <property type="component" value="Unassembled WGS sequence"/>
</dbReference>
<evidence type="ECO:0000256" key="6">
    <source>
        <dbReference type="ARBA" id="ARBA00038445"/>
    </source>
</evidence>
<dbReference type="PROSITE" id="PS00760">
    <property type="entry name" value="SPASE_I_2"/>
    <property type="match status" value="1"/>
</dbReference>
<dbReference type="GO" id="GO:0004252">
    <property type="term" value="F:serine-type endopeptidase activity"/>
    <property type="evidence" value="ECO:0007669"/>
    <property type="project" value="InterPro"/>
</dbReference>
<keyword evidence="4" id="KW-0496">Mitochondrion</keyword>
<comment type="similarity">
    <text evidence="6">Belongs to the peptidase S26 family. IMP1 subfamily.</text>
</comment>
<comment type="caution">
    <text evidence="9">The sequence shown here is derived from an EMBL/GenBank/DDBJ whole genome shotgun (WGS) entry which is preliminary data.</text>
</comment>
<feature type="active site" evidence="7">
    <location>
        <position position="98"/>
    </location>
</feature>
<dbReference type="Pfam" id="PF10502">
    <property type="entry name" value="Peptidase_S26"/>
    <property type="match status" value="2"/>
</dbReference>
<dbReference type="InterPro" id="IPR019757">
    <property type="entry name" value="Pept_S26A_signal_pept_1_Lys-AS"/>
</dbReference>
<comment type="subcellular location">
    <subcellularLocation>
        <location evidence="1">Mitochondrion inner membrane</location>
    </subcellularLocation>
</comment>
<keyword evidence="3" id="KW-0378">Hydrolase</keyword>
<dbReference type="PROSITE" id="PS00761">
    <property type="entry name" value="SPASE_I_3"/>
    <property type="match status" value="1"/>
</dbReference>
<evidence type="ECO:0000256" key="5">
    <source>
        <dbReference type="ARBA" id="ARBA00023136"/>
    </source>
</evidence>
<keyword evidence="10" id="KW-1185">Reference proteome</keyword>
<protein>
    <submittedName>
        <fullName evidence="9">Peptidase S24/S26A/S26B/S26C</fullName>
    </submittedName>
</protein>
<dbReference type="InterPro" id="IPR019533">
    <property type="entry name" value="Peptidase_S26"/>
</dbReference>
<keyword evidence="5" id="KW-0472">Membrane</keyword>
<dbReference type="InterPro" id="IPR036286">
    <property type="entry name" value="LexA/Signal_pep-like_sf"/>
</dbReference>
<evidence type="ECO:0000256" key="2">
    <source>
        <dbReference type="ARBA" id="ARBA00022792"/>
    </source>
</evidence>
<dbReference type="InterPro" id="IPR000223">
    <property type="entry name" value="Pept_S26A_signal_pept_1"/>
</dbReference>
<gene>
    <name evidence="9" type="ORF">BXZ70DRAFT_1006395</name>
</gene>
<dbReference type="InterPro" id="IPR019758">
    <property type="entry name" value="Pept_S26A_signal_pept_1_CS"/>
</dbReference>
<feature type="domain" description="Peptidase S26" evidence="8">
    <location>
        <begin position="50"/>
        <end position="111"/>
    </location>
</feature>
<dbReference type="PANTHER" id="PTHR12383">
    <property type="entry name" value="PROTEASE FAMILY S26 MITOCHONDRIAL INNER MEMBRANE PROTEASE-RELATED"/>
    <property type="match status" value="1"/>
</dbReference>
<dbReference type="EMBL" id="JAEVFJ010000009">
    <property type="protein sequence ID" value="KAH8102475.1"/>
    <property type="molecule type" value="Genomic_DNA"/>
</dbReference>
<dbReference type="GO" id="GO:0042720">
    <property type="term" value="C:mitochondrial inner membrane peptidase complex"/>
    <property type="evidence" value="ECO:0007669"/>
    <property type="project" value="TreeGrafter"/>
</dbReference>
<feature type="active site" evidence="7">
    <location>
        <position position="55"/>
    </location>
</feature>
<proteinExistence type="inferred from homology"/>